<dbReference type="SMART" id="SM00316">
    <property type="entry name" value="S1"/>
    <property type="match status" value="1"/>
</dbReference>
<dbReference type="InterPro" id="IPR012340">
    <property type="entry name" value="NA-bd_OB-fold"/>
</dbReference>
<dbReference type="Pfam" id="PF00575">
    <property type="entry name" value="S1"/>
    <property type="match status" value="1"/>
</dbReference>
<dbReference type="SMART" id="SM00732">
    <property type="entry name" value="YqgFc"/>
    <property type="match status" value="1"/>
</dbReference>
<dbReference type="Gene3D" id="1.10.150.310">
    <property type="entry name" value="Tex RuvX-like domain-like"/>
    <property type="match status" value="1"/>
</dbReference>
<dbReference type="InterPro" id="IPR010994">
    <property type="entry name" value="RuvA_2-like"/>
</dbReference>
<dbReference type="InterPro" id="IPR044146">
    <property type="entry name" value="S1_Tex"/>
</dbReference>
<comment type="caution">
    <text evidence="2">The sequence shown here is derived from an EMBL/GenBank/DDBJ whole genome shotgun (WGS) entry which is preliminary data.</text>
</comment>
<dbReference type="InterPro" id="IPR023323">
    <property type="entry name" value="Tex-like_dom_sf"/>
</dbReference>
<dbReference type="SUPFAM" id="SSF50249">
    <property type="entry name" value="Nucleic acid-binding proteins"/>
    <property type="match status" value="1"/>
</dbReference>
<dbReference type="EMBL" id="JACJKU010000047">
    <property type="protein sequence ID" value="MBM6940919.1"/>
    <property type="molecule type" value="Genomic_DNA"/>
</dbReference>
<proteinExistence type="predicted"/>
<accession>A0ABS2H0J7</accession>
<sequence length="723" mass="80922">METNVVEAVTTAMPELKAHQIKAALKLMDEGNTIPFIARYRKEMTGTLDEVQLQSIQEQYHKANELFERKQTVIKSIDEQGKLTPQLKTAILNATDLPSVEDLYLPFKQKRRTKAQIAREHGLQSFANWILSYPDDDLSAKAQEFINDDVPTADDALAGAHEILAEAISEMTTVRGWLRNYTVNHGEVATALKKNGEDHDELKVYEQYYDFSSPVKDMTSYRTLAINRGEKEKVLRVSVNSDDDTVLNYLQFRLIGSHSENAATKFVVEAAQDAYKRFLQPAIEREIRRQLTDDANEQAIKVFGENLYNLIMQAPIKGKVVLGFDPAYRTGCKLAVMDPNGKLLTTAVIYPHKPAPEKDRELAEGQFLDLLNKYQVQMIAIGNGTASRESEQFVANALKKLDRSVYYVIVNEAGASVYSASQDARDEFPDLPVEKRSAISIGRRLQDPLAELVKIDPQAIGVGQYQHDLPSNELKTELATVIERAVNRVGVNLNTASYQLLTYISGLSTTIAKNIVKYRDDNGAYTNRTQLKNVKRLGPKAYQQAVGFLRIIDGENPLDNTDIHPESYSLAQQILSAAGVDAKDIGDEQANKKLQDLSAEQFIDDDHGQETVQDVITDLQKPGRDLRDSLPAPLLRTDVMTMDDLKPGMKLQGTVRNVVDFGAFVDIGVKHDGLVHISQLTKKFIRDPRQVVAVGDIVNVWVLSVDHDRQRIQLTMIEPGSDK</sequence>
<dbReference type="PANTHER" id="PTHR10724">
    <property type="entry name" value="30S RIBOSOMAL PROTEIN S1"/>
    <property type="match status" value="1"/>
</dbReference>
<dbReference type="SUPFAM" id="SSF47781">
    <property type="entry name" value="RuvA domain 2-like"/>
    <property type="match status" value="2"/>
</dbReference>
<reference evidence="2 3" key="1">
    <citation type="journal article" date="2021" name="Sci. Rep.">
        <title>The distribution of antibiotic resistance genes in chicken gut microbiota commensals.</title>
        <authorList>
            <person name="Juricova H."/>
            <person name="Matiasovicova J."/>
            <person name="Kubasova T."/>
            <person name="Cejkova D."/>
            <person name="Rychlik I."/>
        </authorList>
    </citation>
    <scope>NUCLEOTIDE SEQUENCE [LARGE SCALE GENOMIC DNA]</scope>
    <source>
        <strain evidence="2 3">An574</strain>
    </source>
</reference>
<dbReference type="SUPFAM" id="SSF158832">
    <property type="entry name" value="Tex N-terminal region-like"/>
    <property type="match status" value="1"/>
</dbReference>
<evidence type="ECO:0000259" key="1">
    <source>
        <dbReference type="PROSITE" id="PS50126"/>
    </source>
</evidence>
<dbReference type="Gene3D" id="1.10.3500.10">
    <property type="entry name" value="Tex N-terminal region-like"/>
    <property type="match status" value="1"/>
</dbReference>
<dbReference type="InterPro" id="IPR023319">
    <property type="entry name" value="Tex-like_HTH_dom_sf"/>
</dbReference>
<dbReference type="Pfam" id="PF16921">
    <property type="entry name" value="Tex_YqgF"/>
    <property type="match status" value="1"/>
</dbReference>
<evidence type="ECO:0000313" key="2">
    <source>
        <dbReference type="EMBL" id="MBM6940919.1"/>
    </source>
</evidence>
<dbReference type="InterPro" id="IPR037027">
    <property type="entry name" value="YqgF/RNaseH-like_dom_sf"/>
</dbReference>
<name>A0ABS2H0J7_9LACO</name>
<dbReference type="Gene3D" id="3.30.420.140">
    <property type="entry name" value="YqgF/RNase H-like domain"/>
    <property type="match status" value="1"/>
</dbReference>
<dbReference type="InterPro" id="IPR032639">
    <property type="entry name" value="Tex_YqgF"/>
</dbReference>
<feature type="domain" description="S1 motif" evidence="1">
    <location>
        <begin position="648"/>
        <end position="717"/>
    </location>
</feature>
<dbReference type="Proteomes" id="UP000785625">
    <property type="component" value="Unassembled WGS sequence"/>
</dbReference>
<dbReference type="InterPro" id="IPR012337">
    <property type="entry name" value="RNaseH-like_sf"/>
</dbReference>
<keyword evidence="3" id="KW-1185">Reference proteome</keyword>
<dbReference type="PROSITE" id="PS50126">
    <property type="entry name" value="S1"/>
    <property type="match status" value="1"/>
</dbReference>
<dbReference type="RefSeq" id="WP_204785204.1">
    <property type="nucleotide sequence ID" value="NZ_CALVGD010000105.1"/>
</dbReference>
<dbReference type="Pfam" id="PF12836">
    <property type="entry name" value="HHH_3"/>
    <property type="match status" value="1"/>
</dbReference>
<dbReference type="CDD" id="cd05685">
    <property type="entry name" value="S1_Tex"/>
    <property type="match status" value="1"/>
</dbReference>
<dbReference type="Gene3D" id="2.40.50.140">
    <property type="entry name" value="Nucleic acid-binding proteins"/>
    <property type="match status" value="1"/>
</dbReference>
<dbReference type="InterPro" id="IPR018974">
    <property type="entry name" value="Tex-like_N"/>
</dbReference>
<dbReference type="Pfam" id="PF22706">
    <property type="entry name" value="Tex_central_region"/>
    <property type="match status" value="1"/>
</dbReference>
<protein>
    <submittedName>
        <fullName evidence="2">RNA-binding transcriptional accessory protein</fullName>
    </submittedName>
</protein>
<evidence type="ECO:0000313" key="3">
    <source>
        <dbReference type="Proteomes" id="UP000785625"/>
    </source>
</evidence>
<dbReference type="InterPro" id="IPR003029">
    <property type="entry name" value="S1_domain"/>
</dbReference>
<dbReference type="Pfam" id="PF09371">
    <property type="entry name" value="Tex_N"/>
    <property type="match status" value="1"/>
</dbReference>
<dbReference type="Pfam" id="PF17674">
    <property type="entry name" value="HHH_9"/>
    <property type="match status" value="1"/>
</dbReference>
<dbReference type="PANTHER" id="PTHR10724:SF10">
    <property type="entry name" value="S1 RNA-BINDING DOMAIN-CONTAINING PROTEIN 1"/>
    <property type="match status" value="1"/>
</dbReference>
<dbReference type="InterPro" id="IPR041692">
    <property type="entry name" value="HHH_9"/>
</dbReference>
<dbReference type="SUPFAM" id="SSF53098">
    <property type="entry name" value="Ribonuclease H-like"/>
    <property type="match status" value="1"/>
</dbReference>
<dbReference type="Gene3D" id="1.10.10.650">
    <property type="entry name" value="RuvA domain 2-like"/>
    <property type="match status" value="1"/>
</dbReference>
<dbReference type="InterPro" id="IPR006641">
    <property type="entry name" value="YqgF/RNaseH-like_dom"/>
</dbReference>
<dbReference type="InterPro" id="IPR055179">
    <property type="entry name" value="Tex-like_central_region"/>
</dbReference>
<organism evidence="2 3">
    <name type="scientific">Limosilactobacillus coleohominis</name>
    <dbReference type="NCBI Taxonomy" id="181675"/>
    <lineage>
        <taxon>Bacteria</taxon>
        <taxon>Bacillati</taxon>
        <taxon>Bacillota</taxon>
        <taxon>Bacilli</taxon>
        <taxon>Lactobacillales</taxon>
        <taxon>Lactobacillaceae</taxon>
        <taxon>Limosilactobacillus</taxon>
    </lineage>
</organism>
<gene>
    <name evidence="2" type="ORF">H5975_05420</name>
</gene>
<dbReference type="InterPro" id="IPR050437">
    <property type="entry name" value="Ribos_protein_bS1-like"/>
</dbReference>